<keyword evidence="1" id="KW-0175">Coiled coil</keyword>
<gene>
    <name evidence="2" type="ORF">CCMP2556_LOCUS17767</name>
</gene>
<name>A0ABP0KTE0_9DINO</name>
<proteinExistence type="predicted"/>
<accession>A0ABP0KTE0</accession>
<keyword evidence="3" id="KW-1185">Reference proteome</keyword>
<evidence type="ECO:0000256" key="1">
    <source>
        <dbReference type="SAM" id="Coils"/>
    </source>
</evidence>
<sequence length="265" mass="30343">MSLSGCSMRETAEAAESRIQELLRLIENTEERNASARAAAERWRQIALNLLIVGVVPFSATTENGTSADWGELMQVLAAQHLQEQESLTMSLCQQVGQSQRTLCLREECHGLESHEAAVRASIHCQQQKQEQLLRERNTFETWRRATASISTPAPNVQESQDAFLEEVRQLDYLIHDLQRESAGLWVEERRSDLEVRCLEKGLALLHAKLDRCEEQLKSYRGQTHDFGSWLMSQQRKNALLRDEIAEVGTICHKWRPHNQNEGLR</sequence>
<protein>
    <submittedName>
        <fullName evidence="2">Uncharacterized protein</fullName>
    </submittedName>
</protein>
<reference evidence="2 3" key="1">
    <citation type="submission" date="2024-02" db="EMBL/GenBank/DDBJ databases">
        <authorList>
            <person name="Chen Y."/>
            <person name="Shah S."/>
            <person name="Dougan E. K."/>
            <person name="Thang M."/>
            <person name="Chan C."/>
        </authorList>
    </citation>
    <scope>NUCLEOTIDE SEQUENCE [LARGE SCALE GENOMIC DNA]</scope>
</reference>
<dbReference type="Proteomes" id="UP001642484">
    <property type="component" value="Unassembled WGS sequence"/>
</dbReference>
<comment type="caution">
    <text evidence="2">The sequence shown here is derived from an EMBL/GenBank/DDBJ whole genome shotgun (WGS) entry which is preliminary data.</text>
</comment>
<dbReference type="EMBL" id="CAXAMN010009924">
    <property type="protein sequence ID" value="CAK9030146.1"/>
    <property type="molecule type" value="Genomic_DNA"/>
</dbReference>
<feature type="coiled-coil region" evidence="1">
    <location>
        <begin position="12"/>
        <end position="46"/>
    </location>
</feature>
<evidence type="ECO:0000313" key="3">
    <source>
        <dbReference type="Proteomes" id="UP001642484"/>
    </source>
</evidence>
<evidence type="ECO:0000313" key="2">
    <source>
        <dbReference type="EMBL" id="CAK9030146.1"/>
    </source>
</evidence>
<organism evidence="2 3">
    <name type="scientific">Durusdinium trenchii</name>
    <dbReference type="NCBI Taxonomy" id="1381693"/>
    <lineage>
        <taxon>Eukaryota</taxon>
        <taxon>Sar</taxon>
        <taxon>Alveolata</taxon>
        <taxon>Dinophyceae</taxon>
        <taxon>Suessiales</taxon>
        <taxon>Symbiodiniaceae</taxon>
        <taxon>Durusdinium</taxon>
    </lineage>
</organism>